<organism evidence="2 3">
    <name type="scientific">Sphingopyxis terrae subsp. ummariensis</name>
    <dbReference type="NCBI Taxonomy" id="429001"/>
    <lineage>
        <taxon>Bacteria</taxon>
        <taxon>Pseudomonadati</taxon>
        <taxon>Pseudomonadota</taxon>
        <taxon>Alphaproteobacteria</taxon>
        <taxon>Sphingomonadales</taxon>
        <taxon>Sphingomonadaceae</taxon>
        <taxon>Sphingopyxis</taxon>
    </lineage>
</organism>
<reference evidence="3" key="1">
    <citation type="submission" date="2017-04" db="EMBL/GenBank/DDBJ databases">
        <authorList>
            <person name="Varghese N."/>
            <person name="Submissions S."/>
        </authorList>
    </citation>
    <scope>NUCLEOTIDE SEQUENCE [LARGE SCALE GENOMIC DNA]</scope>
    <source>
        <strain evidence="3">UI2</strain>
    </source>
</reference>
<evidence type="ECO:0000313" key="2">
    <source>
        <dbReference type="EMBL" id="SMQ76276.1"/>
    </source>
</evidence>
<evidence type="ECO:0000256" key="1">
    <source>
        <dbReference type="SAM" id="SignalP"/>
    </source>
</evidence>
<proteinExistence type="predicted"/>
<feature type="chain" id="PRO_5012531745" evidence="1">
    <location>
        <begin position="25"/>
        <end position="449"/>
    </location>
</feature>
<dbReference type="AlphaFoldDB" id="A0A1Y6FPW2"/>
<evidence type="ECO:0000313" key="3">
    <source>
        <dbReference type="Proteomes" id="UP000194469"/>
    </source>
</evidence>
<dbReference type="EMBL" id="FXWL01000002">
    <property type="protein sequence ID" value="SMQ76276.1"/>
    <property type="molecule type" value="Genomic_DNA"/>
</dbReference>
<name>A0A1Y6FPW2_9SPHN</name>
<keyword evidence="3" id="KW-1185">Reference proteome</keyword>
<dbReference type="GeneID" id="303002372"/>
<accession>A0A1Y6FPW2</accession>
<dbReference type="RefSeq" id="WP_086456795.1">
    <property type="nucleotide sequence ID" value="NZ_FXWL01000002.1"/>
</dbReference>
<keyword evidence="1" id="KW-0732">Signal</keyword>
<protein>
    <submittedName>
        <fullName evidence="2">Uncharacterized protein</fullName>
    </submittedName>
</protein>
<dbReference type="Proteomes" id="UP000194469">
    <property type="component" value="Unassembled WGS sequence"/>
</dbReference>
<gene>
    <name evidence="2" type="ORF">SAMN06295984_1718</name>
</gene>
<feature type="signal peptide" evidence="1">
    <location>
        <begin position="1"/>
        <end position="24"/>
    </location>
</feature>
<sequence>MIRPLMTASSMLLPLLALVQSQPAAPPKVWPREVQALYDSLKQECRADGGKFIPDRAHFAVETEVTGDGKPDWVVDYSSARCSNAGYSAYCGTAGCMIAIFGSDRNGYREIFNDNVRDWQAVKLDGKGRTGLGLSVHGTVCGSVGADMCLEVLRWDGRKWAVVERRRGTDADLSASTGEDAGPPPALHSARWQVAGSGAGTVAAVTGHPEFTAVGLRCQPGGGMAMTIVPAKGLRLPPPGKPLLIGFRSAGEDSEATQSLNPEAGKPDFSGALDPVARGLLMGADSDLSLYASYDGGDEWTELAALSLAGSTAAIRSLEKQCPRGAAANAEGPAGPGQSRILPLPVGYYVDARMSTCEKPFADIAIYLAEDRIVQRGSSCKFTSLKMTSANTFRQTESCPDIDGRPMPATQDYRITGPQSFELVGFGDAWTFCSANRLPAKAKFSRTGK</sequence>